<evidence type="ECO:0000313" key="2">
    <source>
        <dbReference type="EMBL" id="GAX76426.1"/>
    </source>
</evidence>
<dbReference type="PANTHER" id="PTHR18966">
    <property type="entry name" value="IONOTROPIC GLUTAMATE RECEPTOR"/>
    <property type="match status" value="1"/>
</dbReference>
<dbReference type="Proteomes" id="UP000232323">
    <property type="component" value="Unassembled WGS sequence"/>
</dbReference>
<proteinExistence type="predicted"/>
<dbReference type="SUPFAM" id="SSF53850">
    <property type="entry name" value="Periplasmic binding protein-like II"/>
    <property type="match status" value="1"/>
</dbReference>
<dbReference type="OrthoDB" id="530947at2759"/>
<keyword evidence="3" id="KW-1185">Reference proteome</keyword>
<evidence type="ECO:0000313" key="3">
    <source>
        <dbReference type="Proteomes" id="UP000232323"/>
    </source>
</evidence>
<dbReference type="Gene3D" id="1.10.287.70">
    <property type="match status" value="1"/>
</dbReference>
<dbReference type="InterPro" id="IPR015683">
    <property type="entry name" value="Ionotropic_Glu_rcpt"/>
</dbReference>
<keyword evidence="1" id="KW-0472">Membrane</keyword>
<dbReference type="Gene3D" id="3.40.190.10">
    <property type="entry name" value="Periplasmic binding protein-like II"/>
    <property type="match status" value="2"/>
</dbReference>
<name>A0A250X044_9CHLO</name>
<keyword evidence="1" id="KW-0812">Transmembrane</keyword>
<reference evidence="2 3" key="1">
    <citation type="submission" date="2017-08" db="EMBL/GenBank/DDBJ databases">
        <title>Acidophilic green algal genome provides insights into adaptation to an acidic environment.</title>
        <authorList>
            <person name="Hirooka S."/>
            <person name="Hirose Y."/>
            <person name="Kanesaki Y."/>
            <person name="Higuchi S."/>
            <person name="Fujiwara T."/>
            <person name="Onuma R."/>
            <person name="Era A."/>
            <person name="Ohbayashi R."/>
            <person name="Uzuka A."/>
            <person name="Nozaki H."/>
            <person name="Yoshikawa H."/>
            <person name="Miyagishima S.Y."/>
        </authorList>
    </citation>
    <scope>NUCLEOTIDE SEQUENCE [LARGE SCALE GENOMIC DNA]</scope>
    <source>
        <strain evidence="2 3">NIES-2499</strain>
    </source>
</reference>
<comment type="caution">
    <text evidence="2">The sequence shown here is derived from an EMBL/GenBank/DDBJ whole genome shotgun (WGS) entry which is preliminary data.</text>
</comment>
<feature type="transmembrane region" description="Helical" evidence="1">
    <location>
        <begin position="173"/>
        <end position="194"/>
    </location>
</feature>
<evidence type="ECO:0000256" key="1">
    <source>
        <dbReference type="SAM" id="Phobius"/>
    </source>
</evidence>
<feature type="transmembrane region" description="Helical" evidence="1">
    <location>
        <begin position="249"/>
        <end position="269"/>
    </location>
</feature>
<gene>
    <name evidence="2" type="ORF">CEUSTIGMA_g3871.t1</name>
</gene>
<keyword evidence="1" id="KW-1133">Transmembrane helix</keyword>
<protein>
    <submittedName>
        <fullName evidence="2">Uncharacterized protein</fullName>
    </submittedName>
</protein>
<dbReference type="SUPFAM" id="SSF81324">
    <property type="entry name" value="Voltage-gated potassium channels"/>
    <property type="match status" value="1"/>
</dbReference>
<accession>A0A250X044</accession>
<sequence>MLQFAADEWHTPPTAVRVCVLESAPLVSANIPGSISDGAVLSSHEASNQLSGFGVDMISVVLGQILQWNYTVRYYVTTGWDQTSYDVRKGINCDLAVQSFFISPSNGDLCRSSCPELPEGWNSTVHVDADYLPYLCCIDFSYPFFTGGWAIMSPIQTSPGSQDYISIFFQIDIVQTIAVCVICVFFMAHVIWLIERTQYGKSILLTNPKEGFSIKYLDGLKDGVWFATNTLMNGIVNSEKTVITPPGKALTTLWVFFGVLILSFITSLLSSTLTTNLLSITQILTVQQLEGLTVCMEAGFYHEFFASNYPAVSIHEMALPSIFDCYPLLSAGSVDAVFDVREHSITYFQAGNGAGLLISPVISPQGYGMIMPEKWEYESWLDEALLMWQNAVVSTTPPYSSSSAKWFNGDPTQITYGGTAPNAPPAPYN</sequence>
<dbReference type="EMBL" id="BEGY01000017">
    <property type="protein sequence ID" value="GAX76426.1"/>
    <property type="molecule type" value="Genomic_DNA"/>
</dbReference>
<organism evidence="2 3">
    <name type="scientific">Chlamydomonas eustigma</name>
    <dbReference type="NCBI Taxonomy" id="1157962"/>
    <lineage>
        <taxon>Eukaryota</taxon>
        <taxon>Viridiplantae</taxon>
        <taxon>Chlorophyta</taxon>
        <taxon>core chlorophytes</taxon>
        <taxon>Chlorophyceae</taxon>
        <taxon>CS clade</taxon>
        <taxon>Chlamydomonadales</taxon>
        <taxon>Chlamydomonadaceae</taxon>
        <taxon>Chlamydomonas</taxon>
    </lineage>
</organism>
<dbReference type="AlphaFoldDB" id="A0A250X044"/>